<reference evidence="2 3" key="1">
    <citation type="journal article" date="2010" name="Nature">
        <title>Genome sequencing and analysis of the model grass Brachypodium distachyon.</title>
        <authorList>
            <consortium name="International Brachypodium Initiative"/>
        </authorList>
    </citation>
    <scope>NUCLEOTIDE SEQUENCE [LARGE SCALE GENOMIC DNA]</scope>
    <source>
        <strain evidence="2 3">Bd21</strain>
    </source>
</reference>
<dbReference type="Gramene" id="KQK09142">
    <property type="protein sequence ID" value="KQK09142"/>
    <property type="gene ID" value="BRADI_2g46263v3"/>
</dbReference>
<proteinExistence type="predicted"/>
<sequence>MLSIRCILTTPVVISIFSNFSSCVTAISVFFWQSLLTFSIAILITSWEMLSTQMGYLCGMRKRLAYAAILRTMVLEQQHSLCIEYLRPI</sequence>
<dbReference type="EMBL" id="CM000881">
    <property type="protein sequence ID" value="KQK09142.1"/>
    <property type="molecule type" value="Genomic_DNA"/>
</dbReference>
<gene>
    <name evidence="2" type="ORF">BRADI_2g46263v3</name>
</gene>
<keyword evidence="1" id="KW-0472">Membrane</keyword>
<name>A0A0Q3MXW7_BRADI</name>
<dbReference type="AlphaFoldDB" id="A0A0Q3MXW7"/>
<reference evidence="2" key="2">
    <citation type="submission" date="2017-06" db="EMBL/GenBank/DDBJ databases">
        <title>WGS assembly of Brachypodium distachyon.</title>
        <authorList>
            <consortium name="The International Brachypodium Initiative"/>
            <person name="Lucas S."/>
            <person name="Harmon-Smith M."/>
            <person name="Lail K."/>
            <person name="Tice H."/>
            <person name="Grimwood J."/>
            <person name="Bruce D."/>
            <person name="Barry K."/>
            <person name="Shu S."/>
            <person name="Lindquist E."/>
            <person name="Wang M."/>
            <person name="Pitluck S."/>
            <person name="Vogel J.P."/>
            <person name="Garvin D.F."/>
            <person name="Mockler T.C."/>
            <person name="Schmutz J."/>
            <person name="Rokhsar D."/>
            <person name="Bevan M.W."/>
        </authorList>
    </citation>
    <scope>NUCLEOTIDE SEQUENCE</scope>
    <source>
        <strain evidence="2">Bd21</strain>
    </source>
</reference>
<protein>
    <submittedName>
        <fullName evidence="2 3">Uncharacterized protein</fullName>
    </submittedName>
</protein>
<organism evidence="2">
    <name type="scientific">Brachypodium distachyon</name>
    <name type="common">Purple false brome</name>
    <name type="synonym">Trachynia distachya</name>
    <dbReference type="NCBI Taxonomy" id="15368"/>
    <lineage>
        <taxon>Eukaryota</taxon>
        <taxon>Viridiplantae</taxon>
        <taxon>Streptophyta</taxon>
        <taxon>Embryophyta</taxon>
        <taxon>Tracheophyta</taxon>
        <taxon>Spermatophyta</taxon>
        <taxon>Magnoliopsida</taxon>
        <taxon>Liliopsida</taxon>
        <taxon>Poales</taxon>
        <taxon>Poaceae</taxon>
        <taxon>BOP clade</taxon>
        <taxon>Pooideae</taxon>
        <taxon>Stipodae</taxon>
        <taxon>Brachypodieae</taxon>
        <taxon>Brachypodium</taxon>
    </lineage>
</organism>
<evidence type="ECO:0000313" key="2">
    <source>
        <dbReference type="EMBL" id="KQK09142.1"/>
    </source>
</evidence>
<keyword evidence="1" id="KW-1133">Transmembrane helix</keyword>
<evidence type="ECO:0000256" key="1">
    <source>
        <dbReference type="SAM" id="Phobius"/>
    </source>
</evidence>
<feature type="transmembrane region" description="Helical" evidence="1">
    <location>
        <begin position="36"/>
        <end position="57"/>
    </location>
</feature>
<evidence type="ECO:0000313" key="4">
    <source>
        <dbReference type="Proteomes" id="UP000008810"/>
    </source>
</evidence>
<reference evidence="3" key="3">
    <citation type="submission" date="2018-08" db="UniProtKB">
        <authorList>
            <consortium name="EnsemblPlants"/>
        </authorList>
    </citation>
    <scope>IDENTIFICATION</scope>
    <source>
        <strain evidence="3">cv. Bd21</strain>
    </source>
</reference>
<keyword evidence="4" id="KW-1185">Reference proteome</keyword>
<dbReference type="InParanoid" id="A0A0Q3MXW7"/>
<evidence type="ECO:0000313" key="3">
    <source>
        <dbReference type="EnsemblPlants" id="KQK09142"/>
    </source>
</evidence>
<dbReference type="Proteomes" id="UP000008810">
    <property type="component" value="Chromosome 2"/>
</dbReference>
<dbReference type="EnsemblPlants" id="KQK09142">
    <property type="protein sequence ID" value="KQK09142"/>
    <property type="gene ID" value="BRADI_2g46263v3"/>
</dbReference>
<accession>A0A0Q3MXW7</accession>
<keyword evidence="1" id="KW-0812">Transmembrane</keyword>